<dbReference type="InterPro" id="IPR053265">
    <property type="entry name" value="Serpin"/>
</dbReference>
<dbReference type="PROSITE" id="PS51465">
    <property type="entry name" value="KAZAL_2"/>
    <property type="match status" value="2"/>
</dbReference>
<dbReference type="EMBL" id="CAXLJM020000034">
    <property type="protein sequence ID" value="CAL8102443.1"/>
    <property type="molecule type" value="Genomic_DNA"/>
</dbReference>
<proteinExistence type="predicted"/>
<evidence type="ECO:0000259" key="1">
    <source>
        <dbReference type="PROSITE" id="PS51465"/>
    </source>
</evidence>
<organism evidence="2 3">
    <name type="scientific">Orchesella dallaii</name>
    <dbReference type="NCBI Taxonomy" id="48710"/>
    <lineage>
        <taxon>Eukaryota</taxon>
        <taxon>Metazoa</taxon>
        <taxon>Ecdysozoa</taxon>
        <taxon>Arthropoda</taxon>
        <taxon>Hexapoda</taxon>
        <taxon>Collembola</taxon>
        <taxon>Entomobryomorpha</taxon>
        <taxon>Entomobryoidea</taxon>
        <taxon>Orchesellidae</taxon>
        <taxon>Orchesellinae</taxon>
        <taxon>Orchesella</taxon>
    </lineage>
</organism>
<name>A0ABP1QIP8_9HEXA</name>
<sequence length="110" mass="11924">METNNLGCVCAAIYLPVCGSDGQTYSNSCTLGCEQQTNSELQQACKGECPCDELVDSDTSFDPQQTTLCFCPRLWSPVCASNGRTYANRCELQCAQDGNPDITFVRTGQC</sequence>
<feature type="domain" description="Kazal-like" evidence="1">
    <location>
        <begin position="1"/>
        <end position="50"/>
    </location>
</feature>
<keyword evidence="3" id="KW-1185">Reference proteome</keyword>
<dbReference type="SUPFAM" id="SSF100895">
    <property type="entry name" value="Kazal-type serine protease inhibitors"/>
    <property type="match status" value="2"/>
</dbReference>
<dbReference type="PANTHER" id="PTHR21131">
    <property type="entry name" value="SERINE-TYPE ENDOPEPTIDASE INHIBITOR"/>
    <property type="match status" value="1"/>
</dbReference>
<feature type="domain" description="Kazal-like" evidence="1">
    <location>
        <begin position="63"/>
        <end position="110"/>
    </location>
</feature>
<evidence type="ECO:0000313" key="2">
    <source>
        <dbReference type="EMBL" id="CAL8102443.1"/>
    </source>
</evidence>
<evidence type="ECO:0000313" key="3">
    <source>
        <dbReference type="Proteomes" id="UP001642540"/>
    </source>
</evidence>
<gene>
    <name evidence="2" type="ORF">ODALV1_LOCUS11143</name>
</gene>
<dbReference type="Gene3D" id="3.30.60.30">
    <property type="match status" value="2"/>
</dbReference>
<dbReference type="Proteomes" id="UP001642540">
    <property type="component" value="Unassembled WGS sequence"/>
</dbReference>
<reference evidence="2 3" key="1">
    <citation type="submission" date="2024-08" db="EMBL/GenBank/DDBJ databases">
        <authorList>
            <person name="Cucini C."/>
            <person name="Frati F."/>
        </authorList>
    </citation>
    <scope>NUCLEOTIDE SEQUENCE [LARGE SCALE GENOMIC DNA]</scope>
</reference>
<dbReference type="SMART" id="SM00280">
    <property type="entry name" value="KAZAL"/>
    <property type="match status" value="2"/>
</dbReference>
<accession>A0ABP1QIP8</accession>
<dbReference type="PANTHER" id="PTHR21131:SF0">
    <property type="entry name" value="GEO10195P1-RELATED"/>
    <property type="match status" value="1"/>
</dbReference>
<dbReference type="InterPro" id="IPR036058">
    <property type="entry name" value="Kazal_dom_sf"/>
</dbReference>
<dbReference type="CDD" id="cd00104">
    <property type="entry name" value="KAZAL_FS"/>
    <property type="match status" value="2"/>
</dbReference>
<dbReference type="Pfam" id="PF00050">
    <property type="entry name" value="Kazal_1"/>
    <property type="match status" value="2"/>
</dbReference>
<comment type="caution">
    <text evidence="2">The sequence shown here is derived from an EMBL/GenBank/DDBJ whole genome shotgun (WGS) entry which is preliminary data.</text>
</comment>
<protein>
    <recommendedName>
        <fullName evidence="1">Kazal-like domain-containing protein</fullName>
    </recommendedName>
</protein>
<dbReference type="PROSITE" id="PS00282">
    <property type="entry name" value="KAZAL_1"/>
    <property type="match status" value="1"/>
</dbReference>
<dbReference type="InterPro" id="IPR002350">
    <property type="entry name" value="Kazal_dom"/>
</dbReference>